<evidence type="ECO:0000259" key="1">
    <source>
        <dbReference type="PROSITE" id="PS51729"/>
    </source>
</evidence>
<evidence type="ECO:0000313" key="2">
    <source>
        <dbReference type="EMBL" id="TCP56439.1"/>
    </source>
</evidence>
<dbReference type="PANTHER" id="PTHR31435:SF10">
    <property type="entry name" value="BSR4717 PROTEIN"/>
    <property type="match status" value="1"/>
</dbReference>
<dbReference type="PROSITE" id="PS51729">
    <property type="entry name" value="GNAT_YJDJ"/>
    <property type="match status" value="1"/>
</dbReference>
<gene>
    <name evidence="2" type="ORF">EV191_101382</name>
</gene>
<comment type="caution">
    <text evidence="2">The sequence shown here is derived from an EMBL/GenBank/DDBJ whole genome shotgun (WGS) entry which is preliminary data.</text>
</comment>
<dbReference type="Gene3D" id="3.40.630.30">
    <property type="match status" value="1"/>
</dbReference>
<reference evidence="2 3" key="1">
    <citation type="submission" date="2019-03" db="EMBL/GenBank/DDBJ databases">
        <title>Genomic Encyclopedia of Type Strains, Phase IV (KMG-IV): sequencing the most valuable type-strain genomes for metagenomic binning, comparative biology and taxonomic classification.</title>
        <authorList>
            <person name="Goeker M."/>
        </authorList>
    </citation>
    <scope>NUCLEOTIDE SEQUENCE [LARGE SCALE GENOMIC DNA]</scope>
    <source>
        <strain evidence="2 3">DSM 45765</strain>
    </source>
</reference>
<dbReference type="InterPro" id="IPR016181">
    <property type="entry name" value="Acyl_CoA_acyltransferase"/>
</dbReference>
<protein>
    <recommendedName>
        <fullName evidence="1">N-acetyltransferase domain-containing protein</fullName>
    </recommendedName>
</protein>
<dbReference type="RefSeq" id="WP_132875038.1">
    <property type="nucleotide sequence ID" value="NZ_SLXQ01000001.1"/>
</dbReference>
<feature type="domain" description="N-acetyltransferase" evidence="1">
    <location>
        <begin position="10"/>
        <end position="96"/>
    </location>
</feature>
<dbReference type="Proteomes" id="UP000294911">
    <property type="component" value="Unassembled WGS sequence"/>
</dbReference>
<proteinExistence type="predicted"/>
<dbReference type="InterPro" id="IPR045057">
    <property type="entry name" value="Gcn5-rel_NAT"/>
</dbReference>
<dbReference type="Pfam" id="PF14542">
    <property type="entry name" value="Acetyltransf_CG"/>
    <property type="match status" value="1"/>
</dbReference>
<name>A0A4R2R3Y5_9PSEU</name>
<sequence>MNSQPEVRVVDNPEQSRFEIHLAEELAGRAEYRLRDNRVVFTHTEVDQAFAGKGLAGKLARQALDMVRAAGRQATPLCPFIADYIRKHPEYLDLVDEQHRAELDQNKPDQ</sequence>
<evidence type="ECO:0000313" key="3">
    <source>
        <dbReference type="Proteomes" id="UP000294911"/>
    </source>
</evidence>
<dbReference type="AlphaFoldDB" id="A0A4R2R3Y5"/>
<dbReference type="EMBL" id="SLXQ01000001">
    <property type="protein sequence ID" value="TCP56439.1"/>
    <property type="molecule type" value="Genomic_DNA"/>
</dbReference>
<keyword evidence="3" id="KW-1185">Reference proteome</keyword>
<organism evidence="2 3">
    <name type="scientific">Tamaricihabitans halophyticus</name>
    <dbReference type="NCBI Taxonomy" id="1262583"/>
    <lineage>
        <taxon>Bacteria</taxon>
        <taxon>Bacillati</taxon>
        <taxon>Actinomycetota</taxon>
        <taxon>Actinomycetes</taxon>
        <taxon>Pseudonocardiales</taxon>
        <taxon>Pseudonocardiaceae</taxon>
        <taxon>Tamaricihabitans</taxon>
    </lineage>
</organism>
<dbReference type="PANTHER" id="PTHR31435">
    <property type="entry name" value="PROTEIN NATD1"/>
    <property type="match status" value="1"/>
</dbReference>
<dbReference type="InterPro" id="IPR031165">
    <property type="entry name" value="GNAT_YJDJ"/>
</dbReference>
<dbReference type="SUPFAM" id="SSF55729">
    <property type="entry name" value="Acyl-CoA N-acyltransferases (Nat)"/>
    <property type="match status" value="1"/>
</dbReference>
<accession>A0A4R2R3Y5</accession>
<dbReference type="OrthoDB" id="5405911at2"/>